<comment type="function">
    <text evidence="7">Involved in cellular auxin homeostasis by regulating auxin metabolism. Regulates intracellular auxin accumulation at the endoplasmic reticulum and thus auxin availability for nuclear auxin signaling.</text>
</comment>
<dbReference type="EMBL" id="JAFJZO010000016">
    <property type="protein sequence ID" value="KAG5508789.1"/>
    <property type="molecule type" value="Genomic_DNA"/>
</dbReference>
<comment type="subcellular location">
    <subcellularLocation>
        <location evidence="2">Endomembrane system</location>
    </subcellularLocation>
    <subcellularLocation>
        <location evidence="1">Membrane</location>
        <topology evidence="1">Multi-pass membrane protein</topology>
    </subcellularLocation>
</comment>
<evidence type="ECO:0000256" key="2">
    <source>
        <dbReference type="ARBA" id="ARBA00004308"/>
    </source>
</evidence>
<keyword evidence="5 10" id="KW-1133">Transmembrane helix</keyword>
<dbReference type="GO" id="GO:0055085">
    <property type="term" value="P:transmembrane transport"/>
    <property type="evidence" value="ECO:0007669"/>
    <property type="project" value="InterPro"/>
</dbReference>
<evidence type="ECO:0000256" key="3">
    <source>
        <dbReference type="ARBA" id="ARBA00022448"/>
    </source>
</evidence>
<comment type="caution">
    <text evidence="11">The sequence shown here is derived from an EMBL/GenBank/DDBJ whole genome shotgun (WGS) entry which is preliminary data.</text>
</comment>
<feature type="region of interest" description="Disordered" evidence="9">
    <location>
        <begin position="289"/>
        <end position="376"/>
    </location>
</feature>
<comment type="similarity">
    <text evidence="8">Belongs to the auxin efflux carrier (TC 2.A.69.2) family.</text>
</comment>
<dbReference type="InterPro" id="IPR004776">
    <property type="entry name" value="Mem_transp_PIN-like"/>
</dbReference>
<feature type="compositionally biased region" description="Basic and acidic residues" evidence="9">
    <location>
        <begin position="353"/>
        <end position="366"/>
    </location>
</feature>
<evidence type="ECO:0000256" key="5">
    <source>
        <dbReference type="ARBA" id="ARBA00022989"/>
    </source>
</evidence>
<dbReference type="KEGG" id="phet:94291332"/>
<gene>
    <name evidence="11" type="ORF">JKF63_05288</name>
</gene>
<evidence type="ECO:0000256" key="10">
    <source>
        <dbReference type="SAM" id="Phobius"/>
    </source>
</evidence>
<evidence type="ECO:0000256" key="4">
    <source>
        <dbReference type="ARBA" id="ARBA00022692"/>
    </source>
</evidence>
<feature type="compositionally biased region" description="Polar residues" evidence="9">
    <location>
        <begin position="301"/>
        <end position="316"/>
    </location>
</feature>
<dbReference type="GO" id="GO:0012505">
    <property type="term" value="C:endomembrane system"/>
    <property type="evidence" value="ECO:0007669"/>
    <property type="project" value="UniProtKB-SubCell"/>
</dbReference>
<feature type="transmembrane region" description="Helical" evidence="10">
    <location>
        <begin position="6"/>
        <end position="25"/>
    </location>
</feature>
<accession>A0A836LE79</accession>
<dbReference type="GO" id="GO:0016020">
    <property type="term" value="C:membrane"/>
    <property type="evidence" value="ECO:0007669"/>
    <property type="project" value="UniProtKB-SubCell"/>
</dbReference>
<proteinExistence type="inferred from homology"/>
<evidence type="ECO:0000313" key="11">
    <source>
        <dbReference type="EMBL" id="KAG5508789.1"/>
    </source>
</evidence>
<dbReference type="OrthoDB" id="191139at2759"/>
<name>A0A836LE79_9TRYP</name>
<evidence type="ECO:0000256" key="7">
    <source>
        <dbReference type="ARBA" id="ARBA00025100"/>
    </source>
</evidence>
<keyword evidence="3" id="KW-0813">Transport</keyword>
<evidence type="ECO:0008006" key="13">
    <source>
        <dbReference type="Google" id="ProtNLM"/>
    </source>
</evidence>
<feature type="transmembrane region" description="Helical" evidence="10">
    <location>
        <begin position="731"/>
        <end position="752"/>
    </location>
</feature>
<dbReference type="Pfam" id="PF03547">
    <property type="entry name" value="Mem_trans"/>
    <property type="match status" value="1"/>
</dbReference>
<evidence type="ECO:0000313" key="12">
    <source>
        <dbReference type="Proteomes" id="UP000674318"/>
    </source>
</evidence>
<feature type="transmembrane region" description="Helical" evidence="10">
    <location>
        <begin position="473"/>
        <end position="492"/>
    </location>
</feature>
<dbReference type="RefSeq" id="XP_067758257.1">
    <property type="nucleotide sequence ID" value="XM_067901255.1"/>
</dbReference>
<dbReference type="PANTHER" id="PTHR31651:SF33">
    <property type="entry name" value="PROTEIN PIN-LIKES 1"/>
    <property type="match status" value="1"/>
</dbReference>
<feature type="transmembrane region" description="Helical" evidence="10">
    <location>
        <begin position="37"/>
        <end position="56"/>
    </location>
</feature>
<feature type="transmembrane region" description="Helical" evidence="10">
    <location>
        <begin position="68"/>
        <end position="93"/>
    </location>
</feature>
<dbReference type="AlphaFoldDB" id="A0A836LE79"/>
<evidence type="ECO:0000256" key="6">
    <source>
        <dbReference type="ARBA" id="ARBA00023136"/>
    </source>
</evidence>
<protein>
    <recommendedName>
        <fullName evidence="13">PIN-like protein</fullName>
    </recommendedName>
</protein>
<evidence type="ECO:0000256" key="9">
    <source>
        <dbReference type="SAM" id="MobiDB-lite"/>
    </source>
</evidence>
<sequence length="755" mass="81472">MNMLGVTFIAVGKVIVAVLIGALTSKSIPHSGTTLRNFGVLISTLLLPCLTLSNTAKSVDLDMLIGCSALIFFSIILIACGLLWGIVLASLFFRLKSKHSGVPKELCKDLRLEVCYDKVAAGGAHADGAPRTAPTKKSCTTRSVPYVSMVLSEHFRDVGVDGSEVVNALEVPDEIQEEYAGYAYATWVGCSAQNGVTLPLSVLLNIASSVSFIDAAHCAAYIFVFAMSYMLYLWSACPAFVKAGQRAARKQRLLREILIKHKEMMGRCDAMTQTFSLPISEVVGGDEDAEWSEMDNPEGEAQSSGESRKGVNTLTRSPPASSAPSAGRTIYRDKGTSTLGVGDETAAGALNDKASHPVDSHTRLENPGRSLGNSLTRTDRSFVGACGRDSASGGKLKLSGSPVSMLPTATAERVYAMATAVQLPPDWVSTGLIRVRYESEMKALGKRTVSEKARQLGSALLGLTKKLMTSPPFLSVVVGIFIGIVPPLRGLFQGGPLEMVMDAITLIGEGSIPSSLMLLGANLVDSSTDAAGSAAGATARRLRHAEQNTVYPLHPKDWQLLGEGSAYARWYDAEHANIEFGLHKSFSPQTLIHDGRLPASMMMPRGARASSIVPMAEHNNIDDDDERIDSGKTGRKSFLFSVRRILSLQGTQPVFIWGIIVFRMLISPIFSFLLLMFLIHTMPFLFGGQGSLDKTLIMVLMVELATPTAINTTLLFNAYQFMTYPWAKMLFFQYILCTVSVVMWASIGLSYVSSL</sequence>
<dbReference type="GeneID" id="94291332"/>
<dbReference type="Proteomes" id="UP000674318">
    <property type="component" value="Unassembled WGS sequence"/>
</dbReference>
<organism evidence="11 12">
    <name type="scientific">Porcisia hertigi</name>
    <dbReference type="NCBI Taxonomy" id="2761500"/>
    <lineage>
        <taxon>Eukaryota</taxon>
        <taxon>Discoba</taxon>
        <taxon>Euglenozoa</taxon>
        <taxon>Kinetoplastea</taxon>
        <taxon>Metakinetoplastina</taxon>
        <taxon>Trypanosomatida</taxon>
        <taxon>Trypanosomatidae</taxon>
        <taxon>Leishmaniinae</taxon>
        <taxon>Porcisia</taxon>
    </lineage>
</organism>
<keyword evidence="4 10" id="KW-0812">Transmembrane</keyword>
<reference evidence="11 12" key="1">
    <citation type="submission" date="2021-02" db="EMBL/GenBank/DDBJ databases">
        <title>Porcisia hertigi Genome sequencing and assembly.</title>
        <authorList>
            <person name="Almutairi H."/>
            <person name="Gatherer D."/>
        </authorList>
    </citation>
    <scope>NUCLEOTIDE SEQUENCE [LARGE SCALE GENOMIC DNA]</scope>
    <source>
        <strain evidence="11 12">C119</strain>
    </source>
</reference>
<keyword evidence="6 10" id="KW-0472">Membrane</keyword>
<feature type="compositionally biased region" description="Acidic residues" evidence="9">
    <location>
        <begin position="289"/>
        <end position="298"/>
    </location>
</feature>
<feature type="transmembrane region" description="Helical" evidence="10">
    <location>
        <begin position="654"/>
        <end position="675"/>
    </location>
</feature>
<feature type="transmembrane region" description="Helical" evidence="10">
    <location>
        <begin position="219"/>
        <end position="241"/>
    </location>
</feature>
<evidence type="ECO:0000256" key="1">
    <source>
        <dbReference type="ARBA" id="ARBA00004141"/>
    </source>
</evidence>
<dbReference type="InterPro" id="IPR045033">
    <property type="entry name" value="PILS1/3/4/5/7"/>
</dbReference>
<feature type="transmembrane region" description="Helical" evidence="10">
    <location>
        <begin position="696"/>
        <end position="719"/>
    </location>
</feature>
<keyword evidence="12" id="KW-1185">Reference proteome</keyword>
<evidence type="ECO:0000256" key="8">
    <source>
        <dbReference type="ARBA" id="ARBA00025752"/>
    </source>
</evidence>
<feature type="compositionally biased region" description="Low complexity" evidence="9">
    <location>
        <begin position="317"/>
        <end position="326"/>
    </location>
</feature>
<dbReference type="PANTHER" id="PTHR31651">
    <property type="match status" value="1"/>
</dbReference>